<dbReference type="AlphaFoldDB" id="A0A167U791"/>
<dbReference type="GO" id="GO:0015074">
    <property type="term" value="P:DNA integration"/>
    <property type="evidence" value="ECO:0007669"/>
    <property type="project" value="InterPro"/>
</dbReference>
<dbReference type="SUPFAM" id="SSF53098">
    <property type="entry name" value="Ribonuclease H-like"/>
    <property type="match status" value="1"/>
</dbReference>
<evidence type="ECO:0000256" key="1">
    <source>
        <dbReference type="ARBA" id="ARBA00009277"/>
    </source>
</evidence>
<keyword evidence="4" id="KW-1185">Reference proteome</keyword>
<comment type="similarity">
    <text evidence="1">Belongs to the transposase IS21/IS408/IS1162 family.</text>
</comment>
<dbReference type="Proteomes" id="UP000077164">
    <property type="component" value="Unassembled WGS sequence"/>
</dbReference>
<name>A0A167U791_9FLAO</name>
<dbReference type="EMBL" id="LVJE01000047">
    <property type="protein sequence ID" value="OAB25325.1"/>
    <property type="molecule type" value="Genomic_DNA"/>
</dbReference>
<dbReference type="Gene3D" id="3.30.420.10">
    <property type="entry name" value="Ribonuclease H-like superfamily/Ribonuclease H"/>
    <property type="match status" value="1"/>
</dbReference>
<gene>
    <name evidence="3" type="ORF">FBFR_15185</name>
</gene>
<evidence type="ECO:0000259" key="2">
    <source>
        <dbReference type="PROSITE" id="PS50994"/>
    </source>
</evidence>
<evidence type="ECO:0000313" key="3">
    <source>
        <dbReference type="EMBL" id="OAB25325.1"/>
    </source>
</evidence>
<dbReference type="NCBIfam" id="NF033546">
    <property type="entry name" value="transpos_IS21"/>
    <property type="match status" value="1"/>
</dbReference>
<dbReference type="STRING" id="249352.SAMN05444395_10942"/>
<comment type="caution">
    <text evidence="3">The sequence shown here is derived from an EMBL/GenBank/DDBJ whole genome shotgun (WGS) entry which is preliminary data.</text>
</comment>
<dbReference type="PANTHER" id="PTHR35004">
    <property type="entry name" value="TRANSPOSASE RV3428C-RELATED"/>
    <property type="match status" value="1"/>
</dbReference>
<dbReference type="InterPro" id="IPR012337">
    <property type="entry name" value="RNaseH-like_sf"/>
</dbReference>
<reference evidence="3 4" key="1">
    <citation type="submission" date="2016-03" db="EMBL/GenBank/DDBJ databases">
        <title>Draft genome sequence of Flavobacterium fryxellicola DSM 16209.</title>
        <authorList>
            <person name="Shin S.-K."/>
            <person name="Yi H."/>
        </authorList>
    </citation>
    <scope>NUCLEOTIDE SEQUENCE [LARGE SCALE GENOMIC DNA]</scope>
    <source>
        <strain evidence="3 4">DSM 16209</strain>
    </source>
</reference>
<protein>
    <submittedName>
        <fullName evidence="3">Transposase</fullName>
    </submittedName>
</protein>
<organism evidence="3 4">
    <name type="scientific">Flavobacterium fryxellicola</name>
    <dbReference type="NCBI Taxonomy" id="249352"/>
    <lineage>
        <taxon>Bacteria</taxon>
        <taxon>Pseudomonadati</taxon>
        <taxon>Bacteroidota</taxon>
        <taxon>Flavobacteriia</taxon>
        <taxon>Flavobacteriales</taxon>
        <taxon>Flavobacteriaceae</taxon>
        <taxon>Flavobacterium</taxon>
    </lineage>
</organism>
<dbReference type="RefSeq" id="WP_066082785.1">
    <property type="nucleotide sequence ID" value="NZ_FRDK01000009.1"/>
</dbReference>
<feature type="domain" description="Integrase catalytic" evidence="2">
    <location>
        <begin position="129"/>
        <end position="332"/>
    </location>
</feature>
<dbReference type="InterPro" id="IPR036397">
    <property type="entry name" value="RNaseH_sf"/>
</dbReference>
<evidence type="ECO:0000313" key="4">
    <source>
        <dbReference type="Proteomes" id="UP000077164"/>
    </source>
</evidence>
<accession>A0A167U791</accession>
<dbReference type="OrthoDB" id="3193769at2"/>
<proteinExistence type="inferred from homology"/>
<dbReference type="Pfam" id="PF22483">
    <property type="entry name" value="Mu-transpos_C_2"/>
    <property type="match status" value="1"/>
</dbReference>
<dbReference type="PROSITE" id="PS50994">
    <property type="entry name" value="INTEGRASE"/>
    <property type="match status" value="1"/>
</dbReference>
<dbReference type="InterPro" id="IPR054353">
    <property type="entry name" value="IstA-like_C"/>
</dbReference>
<dbReference type="PANTHER" id="PTHR35004:SF8">
    <property type="entry name" value="TRANSPOSASE RV3428C-RELATED"/>
    <property type="match status" value="1"/>
</dbReference>
<dbReference type="GO" id="GO:0003676">
    <property type="term" value="F:nucleic acid binding"/>
    <property type="evidence" value="ECO:0007669"/>
    <property type="project" value="InterPro"/>
</dbReference>
<dbReference type="InterPro" id="IPR001584">
    <property type="entry name" value="Integrase_cat-core"/>
</dbReference>
<sequence>MANKITDMSKIRKAIKFYCNGKSKLFISKYLSLSRNTVKKYISLFEVLGLSFEVINEKTDAELELLFSHTTVESISPKLLILYDFFPKMERELKKVGVTIQHMWEQYIALNPNGYRSSQFGHHYKTWSKRVNPVMHINHKSGDKMYVDYAGKTLSIIDKDTGEIKEVQFFVAILGASQYTYAEASMSQQKEDFVTSVENAMRFFEGTPAAIVPDNLKSAVIKSSRFEPTINETLADLAEHYQTTILPARAYKPRDKSLVEGAVKILYRRIYVNLKETKSFSLEELNQQIWDLLDAHNSRKLTGRPYSRIELFLEDEQQKLSPLPQERFEIKYQSFATVMQNGHVQLSQDKNYYSVPYQYVKKKAKLLYTKSTVEIYHKYNRIAIHPRNYKPYIYTTIPEHMASTHQFVAQWSAARFIDWASNIDESVAEYIMQIIESRNHPEQAYKSCLGILNFEKKVGKERLINACKRALDFKIYNFKTIQNILENNLDHIGFEQEPEQELPIHGNIRGKHYYN</sequence>